<gene>
    <name evidence="1" type="ORF">JS533_009040</name>
</gene>
<dbReference type="Proteomes" id="UP000710815">
    <property type="component" value="Unassembled WGS sequence"/>
</dbReference>
<accession>A0ABS9VWQ9</accession>
<keyword evidence="2" id="KW-1185">Reference proteome</keyword>
<dbReference type="RefSeq" id="WP_241514093.1">
    <property type="nucleotide sequence ID" value="NZ_JAFEJT020000038.1"/>
</dbReference>
<sequence length="132" mass="14720">MTQTHHTAIDRTVPAVTIPDELTTQTARFVALMDRFAASPNPDDVRMTVEETSVYVPMSVGQLGQLRYIGRGPKFIKPSPKTVLYRKGDVDDWLASCVQNTTASSDEEAEQRAERISQYNEAAKAKYKKVNA</sequence>
<comment type="caution">
    <text evidence="1">The sequence shown here is derived from an EMBL/GenBank/DDBJ whole genome shotgun (WGS) entry which is preliminary data.</text>
</comment>
<reference evidence="1 2" key="2">
    <citation type="journal article" date="2021" name="Syst. Appl. Microbiol.">
        <title>Phylogenetic classification of ten novel species belonging to the genus Bifidobacterium comprising B. phasiani sp. nov., B. pongonis sp. nov., B. saguinibicoloris sp. nov., B. colobi sp. nov., B. simiiventris sp. nov., B. santillanense sp. nov., B. miconis sp. nov., B. amazonense sp. nov., B. pluvialisilvae sp. nov., and B. miconisargentati sp. nov.</title>
        <authorList>
            <person name="Lugli G.A."/>
            <person name="Calvete-Torre I."/>
            <person name="Alessandri G."/>
            <person name="Milani C."/>
            <person name="Turroni F."/>
            <person name="Laiolo P."/>
            <person name="Ossiprandi M.C."/>
            <person name="Margolles A."/>
            <person name="Ruiz L."/>
            <person name="Ventura M."/>
        </authorList>
    </citation>
    <scope>NUCLEOTIDE SEQUENCE [LARGE SCALE GENOMIC DNA]</scope>
    <source>
        <strain evidence="1 2">MA1</strain>
    </source>
</reference>
<organism evidence="1 2">
    <name type="scientific">Bifidobacterium amazonense</name>
    <dbReference type="NCBI Taxonomy" id="2809027"/>
    <lineage>
        <taxon>Bacteria</taxon>
        <taxon>Bacillati</taxon>
        <taxon>Actinomycetota</taxon>
        <taxon>Actinomycetes</taxon>
        <taxon>Bifidobacteriales</taxon>
        <taxon>Bifidobacteriaceae</taxon>
        <taxon>Bifidobacterium</taxon>
    </lineage>
</organism>
<reference evidence="1 2" key="1">
    <citation type="journal article" date="2021" name="Environ. Microbiol.">
        <title>Genetic insights into the dark matter of the mammalian gut microbiota through targeted genome reconstruction.</title>
        <authorList>
            <person name="Lugli G.A."/>
            <person name="Alessandri G."/>
            <person name="Milani C."/>
            <person name="Viappiani A."/>
            <person name="Fontana F."/>
            <person name="Tarracchini C."/>
            <person name="Mancabelli L."/>
            <person name="Argentini C."/>
            <person name="Ruiz L."/>
            <person name="Margolles A."/>
            <person name="van Sinderen D."/>
            <person name="Turroni F."/>
            <person name="Ventura M."/>
        </authorList>
    </citation>
    <scope>NUCLEOTIDE SEQUENCE [LARGE SCALE GENOMIC DNA]</scope>
    <source>
        <strain evidence="1 2">MA1</strain>
    </source>
</reference>
<evidence type="ECO:0000313" key="1">
    <source>
        <dbReference type="EMBL" id="MCH9276409.1"/>
    </source>
</evidence>
<proteinExistence type="predicted"/>
<name>A0ABS9VWQ9_9BIFI</name>
<evidence type="ECO:0000313" key="2">
    <source>
        <dbReference type="Proteomes" id="UP000710815"/>
    </source>
</evidence>
<evidence type="ECO:0008006" key="3">
    <source>
        <dbReference type="Google" id="ProtNLM"/>
    </source>
</evidence>
<dbReference type="EMBL" id="JAFEJT020000038">
    <property type="protein sequence ID" value="MCH9276409.1"/>
    <property type="molecule type" value="Genomic_DNA"/>
</dbReference>
<protein>
    <recommendedName>
        <fullName evidence="3">DNA-binding protein</fullName>
    </recommendedName>
</protein>